<organism evidence="1 2">
    <name type="scientific">Trifolium medium</name>
    <dbReference type="NCBI Taxonomy" id="97028"/>
    <lineage>
        <taxon>Eukaryota</taxon>
        <taxon>Viridiplantae</taxon>
        <taxon>Streptophyta</taxon>
        <taxon>Embryophyta</taxon>
        <taxon>Tracheophyta</taxon>
        <taxon>Spermatophyta</taxon>
        <taxon>Magnoliopsida</taxon>
        <taxon>eudicotyledons</taxon>
        <taxon>Gunneridae</taxon>
        <taxon>Pentapetalae</taxon>
        <taxon>rosids</taxon>
        <taxon>fabids</taxon>
        <taxon>Fabales</taxon>
        <taxon>Fabaceae</taxon>
        <taxon>Papilionoideae</taxon>
        <taxon>50 kb inversion clade</taxon>
        <taxon>NPAAA clade</taxon>
        <taxon>Hologalegina</taxon>
        <taxon>IRL clade</taxon>
        <taxon>Trifolieae</taxon>
        <taxon>Trifolium</taxon>
    </lineage>
</organism>
<dbReference type="Proteomes" id="UP000265520">
    <property type="component" value="Unassembled WGS sequence"/>
</dbReference>
<accession>A0A392QYF0</accession>
<sequence length="63" mass="7473">MEHRIVSFLDLADPSRVGEMPELEIGRHEWDHYANRKIVRSIEFCVPDPLNKYTKQWVHGPDL</sequence>
<dbReference type="AlphaFoldDB" id="A0A392QYF0"/>
<proteinExistence type="predicted"/>
<comment type="caution">
    <text evidence="1">The sequence shown here is derived from an EMBL/GenBank/DDBJ whole genome shotgun (WGS) entry which is preliminary data.</text>
</comment>
<keyword evidence="2" id="KW-1185">Reference proteome</keyword>
<evidence type="ECO:0000313" key="1">
    <source>
        <dbReference type="EMBL" id="MCI29328.1"/>
    </source>
</evidence>
<name>A0A392QYF0_9FABA</name>
<reference evidence="1 2" key="1">
    <citation type="journal article" date="2018" name="Front. Plant Sci.">
        <title>Red Clover (Trifolium pratense) and Zigzag Clover (T. medium) - A Picture of Genomic Similarities and Differences.</title>
        <authorList>
            <person name="Dluhosova J."/>
            <person name="Istvanek J."/>
            <person name="Nedelnik J."/>
            <person name="Repkova J."/>
        </authorList>
    </citation>
    <scope>NUCLEOTIDE SEQUENCE [LARGE SCALE GENOMIC DNA]</scope>
    <source>
        <strain evidence="2">cv. 10/8</strain>
        <tissue evidence="1">Leaf</tissue>
    </source>
</reference>
<dbReference type="EMBL" id="LXQA010171800">
    <property type="protein sequence ID" value="MCI29328.1"/>
    <property type="molecule type" value="Genomic_DNA"/>
</dbReference>
<evidence type="ECO:0000313" key="2">
    <source>
        <dbReference type="Proteomes" id="UP000265520"/>
    </source>
</evidence>
<protein>
    <submittedName>
        <fullName evidence="1">Uncharacterized protein</fullName>
    </submittedName>
</protein>